<dbReference type="GeneID" id="71985833"/>
<evidence type="ECO:0000256" key="1">
    <source>
        <dbReference type="ARBA" id="ARBA00022723"/>
    </source>
</evidence>
<dbReference type="InterPro" id="IPR001138">
    <property type="entry name" value="Zn2Cys6_DnaBD"/>
</dbReference>
<keyword evidence="1" id="KW-0479">Metal-binding</keyword>
<dbReference type="GO" id="GO:0003677">
    <property type="term" value="F:DNA binding"/>
    <property type="evidence" value="ECO:0007669"/>
    <property type="project" value="InterPro"/>
</dbReference>
<reference evidence="4" key="2">
    <citation type="journal article" date="2022" name="Microb. Genom.">
        <title>A chromosome-scale genome assembly of the tomato pathogen Cladosporium fulvum reveals a compartmentalized genome architecture and the presence of a dispensable chromosome.</title>
        <authorList>
            <person name="Zaccaron A.Z."/>
            <person name="Chen L.H."/>
            <person name="Samaras A."/>
            <person name="Stergiopoulos I."/>
        </authorList>
    </citation>
    <scope>NUCLEOTIDE SEQUENCE</scope>
    <source>
        <strain evidence="4">Race5_Kim</strain>
    </source>
</reference>
<dbReference type="InterPro" id="IPR036864">
    <property type="entry name" value="Zn2-C6_fun-type_DNA-bd_sf"/>
</dbReference>
<organism evidence="4 5">
    <name type="scientific">Passalora fulva</name>
    <name type="common">Tomato leaf mold</name>
    <name type="synonym">Cladosporium fulvum</name>
    <dbReference type="NCBI Taxonomy" id="5499"/>
    <lineage>
        <taxon>Eukaryota</taxon>
        <taxon>Fungi</taxon>
        <taxon>Dikarya</taxon>
        <taxon>Ascomycota</taxon>
        <taxon>Pezizomycotina</taxon>
        <taxon>Dothideomycetes</taxon>
        <taxon>Dothideomycetidae</taxon>
        <taxon>Mycosphaerellales</taxon>
        <taxon>Mycosphaerellaceae</taxon>
        <taxon>Fulvia</taxon>
    </lineage>
</organism>
<name>A0A9Q8LGX6_PASFU</name>
<dbReference type="Proteomes" id="UP000756132">
    <property type="component" value="Chromosome 5"/>
</dbReference>
<keyword evidence="2" id="KW-0539">Nucleus</keyword>
<dbReference type="SUPFAM" id="SSF57701">
    <property type="entry name" value="Zn2/Cys6 DNA-binding domain"/>
    <property type="match status" value="1"/>
</dbReference>
<dbReference type="KEGG" id="ffu:CLAFUR5_05955"/>
<dbReference type="GO" id="GO:0008270">
    <property type="term" value="F:zinc ion binding"/>
    <property type="evidence" value="ECO:0007669"/>
    <property type="project" value="InterPro"/>
</dbReference>
<accession>A0A9Q8LGX6</accession>
<feature type="domain" description="Zn(2)-C6 fungal-type" evidence="3">
    <location>
        <begin position="31"/>
        <end position="60"/>
    </location>
</feature>
<dbReference type="PROSITE" id="PS50048">
    <property type="entry name" value="ZN2_CY6_FUNGAL_2"/>
    <property type="match status" value="1"/>
</dbReference>
<evidence type="ECO:0000259" key="3">
    <source>
        <dbReference type="PROSITE" id="PS50048"/>
    </source>
</evidence>
<evidence type="ECO:0000256" key="2">
    <source>
        <dbReference type="ARBA" id="ARBA00023242"/>
    </source>
</evidence>
<dbReference type="PROSITE" id="PS00463">
    <property type="entry name" value="ZN2_CY6_FUNGAL_1"/>
    <property type="match status" value="1"/>
</dbReference>
<dbReference type="InterPro" id="IPR053187">
    <property type="entry name" value="Notoamide_regulator"/>
</dbReference>
<dbReference type="SMART" id="SM00066">
    <property type="entry name" value="GAL4"/>
    <property type="match status" value="1"/>
</dbReference>
<gene>
    <name evidence="4" type="ORF">CLAFUR5_05955</name>
</gene>
<keyword evidence="5" id="KW-1185">Reference proteome</keyword>
<dbReference type="CDD" id="cd00067">
    <property type="entry name" value="GAL4"/>
    <property type="match status" value="1"/>
</dbReference>
<dbReference type="PANTHER" id="PTHR47256">
    <property type="entry name" value="ZN(II)2CYS6 TRANSCRIPTION FACTOR (EUROFUNG)-RELATED"/>
    <property type="match status" value="1"/>
</dbReference>
<dbReference type="PANTHER" id="PTHR47256:SF3">
    <property type="entry name" value="ZN(II)2CYS6 TRANSCRIPTION FACTOR (EUROFUNG)"/>
    <property type="match status" value="1"/>
</dbReference>
<dbReference type="AlphaFoldDB" id="A0A9Q8LGX6"/>
<dbReference type="Gene3D" id="4.10.240.10">
    <property type="entry name" value="Zn(2)-C6 fungal-type DNA-binding domain"/>
    <property type="match status" value="1"/>
</dbReference>
<dbReference type="GO" id="GO:0000981">
    <property type="term" value="F:DNA-binding transcription factor activity, RNA polymerase II-specific"/>
    <property type="evidence" value="ECO:0007669"/>
    <property type="project" value="InterPro"/>
</dbReference>
<evidence type="ECO:0000313" key="4">
    <source>
        <dbReference type="EMBL" id="UJO17285.1"/>
    </source>
</evidence>
<dbReference type="EMBL" id="CP090167">
    <property type="protein sequence ID" value="UJO17285.1"/>
    <property type="molecule type" value="Genomic_DNA"/>
</dbReference>
<dbReference type="OrthoDB" id="3648506at2759"/>
<dbReference type="Pfam" id="PF00172">
    <property type="entry name" value="Zn_clus"/>
    <property type="match status" value="1"/>
</dbReference>
<sequence>MEHPAIEDPGGRGAVLFASVEKSKRQAVVGACERCRSKKIKCDGQRPCSTCTKKNVRCIFTVEANESHQEARKRKFGEVSQAHNEAQDVLSAIANSDEKTALELFNGIRRGQSVAAILRDSRKGSESRAQDLDHQQRRKLFIMALVHSTAPLRDVIALGTAVLNGSIQLSLPTPDAYAPVRDTIVYLESIGQLLQVADPDITTLPLIGTYENNSLHHVIEDGIDHGPVVWVSATPWLNFNISDIAASHLISIFLHINNPFWRYVKQDLFVKAMRSGDRNSKYCSPLLVNSILALASQSSEIDESFSVPGDLLSRGDHFHKEALRLRALEEGHASLTNIQALMILSME</sequence>
<protein>
    <submittedName>
        <fullName evidence="4">Nitrogen assimilation transcription factor nit-4</fullName>
    </submittedName>
</protein>
<dbReference type="CDD" id="cd12148">
    <property type="entry name" value="fungal_TF_MHR"/>
    <property type="match status" value="1"/>
</dbReference>
<proteinExistence type="predicted"/>
<reference evidence="4" key="1">
    <citation type="submission" date="2021-12" db="EMBL/GenBank/DDBJ databases">
        <authorList>
            <person name="Zaccaron A."/>
            <person name="Stergiopoulos I."/>
        </authorList>
    </citation>
    <scope>NUCLEOTIDE SEQUENCE</scope>
    <source>
        <strain evidence="4">Race5_Kim</strain>
    </source>
</reference>
<dbReference type="InterPro" id="IPR007219">
    <property type="entry name" value="XnlR_reg_dom"/>
</dbReference>
<dbReference type="Pfam" id="PF04082">
    <property type="entry name" value="Fungal_trans"/>
    <property type="match status" value="1"/>
</dbReference>
<evidence type="ECO:0000313" key="5">
    <source>
        <dbReference type="Proteomes" id="UP000756132"/>
    </source>
</evidence>
<dbReference type="RefSeq" id="XP_047761651.1">
    <property type="nucleotide sequence ID" value="XM_047905103.1"/>
</dbReference>
<dbReference type="GO" id="GO:0006351">
    <property type="term" value="P:DNA-templated transcription"/>
    <property type="evidence" value="ECO:0007669"/>
    <property type="project" value="InterPro"/>
</dbReference>